<accession>A0AA86VVF4</accession>
<reference evidence="1" key="1">
    <citation type="submission" date="2023-10" db="EMBL/GenBank/DDBJ databases">
        <authorList>
            <person name="Domelevo Entfellner J.-B."/>
        </authorList>
    </citation>
    <scope>NUCLEOTIDE SEQUENCE</scope>
</reference>
<gene>
    <name evidence="1" type="ORF">AYBTSS11_LOCUS25951</name>
</gene>
<evidence type="ECO:0000313" key="2">
    <source>
        <dbReference type="Proteomes" id="UP001189624"/>
    </source>
</evidence>
<protein>
    <submittedName>
        <fullName evidence="1">Uncharacterized protein</fullName>
    </submittedName>
</protein>
<sequence length="143" mass="16580">MPRSSISFILPFCPSFQLLKMKAPISLSNNVSANTFEIRRSEGIQPLETRELLPNTRPRFEVGFSGFETFPVEDLGKAEEQSYHMEEIHRGYTFIFKRGTDKEASGRNFIEVTYMFLSPNPAIQIRSIRQLRLHTCTWEFKIG</sequence>
<proteinExistence type="predicted"/>
<organism evidence="1 2">
    <name type="scientific">Sphenostylis stenocarpa</name>
    <dbReference type="NCBI Taxonomy" id="92480"/>
    <lineage>
        <taxon>Eukaryota</taxon>
        <taxon>Viridiplantae</taxon>
        <taxon>Streptophyta</taxon>
        <taxon>Embryophyta</taxon>
        <taxon>Tracheophyta</taxon>
        <taxon>Spermatophyta</taxon>
        <taxon>Magnoliopsida</taxon>
        <taxon>eudicotyledons</taxon>
        <taxon>Gunneridae</taxon>
        <taxon>Pentapetalae</taxon>
        <taxon>rosids</taxon>
        <taxon>fabids</taxon>
        <taxon>Fabales</taxon>
        <taxon>Fabaceae</taxon>
        <taxon>Papilionoideae</taxon>
        <taxon>50 kb inversion clade</taxon>
        <taxon>NPAAA clade</taxon>
        <taxon>indigoferoid/millettioid clade</taxon>
        <taxon>Phaseoleae</taxon>
        <taxon>Sphenostylis</taxon>
    </lineage>
</organism>
<evidence type="ECO:0000313" key="1">
    <source>
        <dbReference type="EMBL" id="CAJ1973884.1"/>
    </source>
</evidence>
<name>A0AA86VVF4_9FABA</name>
<dbReference type="Proteomes" id="UP001189624">
    <property type="component" value="Chromosome 9"/>
</dbReference>
<keyword evidence="2" id="KW-1185">Reference proteome</keyword>
<dbReference type="AlphaFoldDB" id="A0AA86VVF4"/>
<dbReference type="EMBL" id="OY731406">
    <property type="protein sequence ID" value="CAJ1973884.1"/>
    <property type="molecule type" value="Genomic_DNA"/>
</dbReference>
<dbReference type="Gramene" id="rna-AYBTSS11_LOCUS25951">
    <property type="protein sequence ID" value="CAJ1973884.1"/>
    <property type="gene ID" value="gene-AYBTSS11_LOCUS25951"/>
</dbReference>